<organism evidence="1">
    <name type="scientific">Rhizobium leguminosarum bv. trifolii</name>
    <dbReference type="NCBI Taxonomy" id="386"/>
    <lineage>
        <taxon>Bacteria</taxon>
        <taxon>Pseudomonadati</taxon>
        <taxon>Pseudomonadota</taxon>
        <taxon>Alphaproteobacteria</taxon>
        <taxon>Hyphomicrobiales</taxon>
        <taxon>Rhizobiaceae</taxon>
        <taxon>Rhizobium/Agrobacterium group</taxon>
        <taxon>Rhizobium</taxon>
    </lineage>
</organism>
<accession>A0A1C9HNB3</accession>
<reference evidence="1" key="2">
    <citation type="journal article" date="2016" name="Front. Microbiol.">
        <title>The Regulatory Protein RosR Affects Rhizobium leguminosarum bv. trifolii Protein Profiles, Cell Surface Properties, and Symbiosis with Clover.</title>
        <authorList>
            <person name="Rachwal K."/>
            <person name="Boguszewska A."/>
            <person name="Kopcinska J."/>
            <person name="Karas M."/>
            <person name="Tchorzewski M."/>
            <person name="Janczarek M."/>
        </authorList>
    </citation>
    <scope>NUCLEOTIDE SEQUENCE</scope>
    <source>
        <strain evidence="1">Rt24.2</strain>
    </source>
</reference>
<evidence type="ECO:0000313" key="1">
    <source>
        <dbReference type="EMBL" id="AOO88163.1"/>
    </source>
</evidence>
<dbReference type="EMBL" id="KX485799">
    <property type="protein sequence ID" value="AOO88163.1"/>
    <property type="molecule type" value="Genomic_DNA"/>
</dbReference>
<dbReference type="AlphaFoldDB" id="A0A1C9HNB3"/>
<reference evidence="1" key="1">
    <citation type="journal article" date="2015" name="BMC Genomics">
        <title>Transcriptome profiling of a Rhizobium leguminosarum bv. trifolii rosR mutant reveals the role of the transcriptional regulator RosR in motility, synthesis of cell-surface components, and other cellular processes.</title>
        <authorList>
            <person name="Rachwal K."/>
            <person name="Matczynska E."/>
            <person name="Janczarek M."/>
        </authorList>
    </citation>
    <scope>NUCLEOTIDE SEQUENCE</scope>
    <source>
        <strain evidence="1">Rt24.2</strain>
    </source>
</reference>
<protein>
    <submittedName>
        <fullName evidence="1">Uncharacterized protein</fullName>
    </submittedName>
</protein>
<proteinExistence type="predicted"/>
<sequence>MINVNEIEHDQKSVISRQEDCAFAIVIGVLEMDDSELGFAKRPDYQRPCGINPKTRRNSLTDRQRFTHMCLDHPGWGLYSRPDEMLRFKVSYTGFKRQY</sequence>
<name>A0A1C9HNB3_RHILT</name>